<evidence type="ECO:0000313" key="2">
    <source>
        <dbReference type="Proteomes" id="UP000616151"/>
    </source>
</evidence>
<evidence type="ECO:0000313" key="1">
    <source>
        <dbReference type="EMBL" id="MBK1866393.1"/>
    </source>
</evidence>
<proteinExistence type="predicted"/>
<reference evidence="1" key="1">
    <citation type="submission" date="2021-01" db="EMBL/GenBank/DDBJ databases">
        <authorList>
            <person name="Sun Q."/>
        </authorList>
    </citation>
    <scope>NUCLEOTIDE SEQUENCE</scope>
    <source>
        <strain evidence="1">YIM B02566</strain>
    </source>
</reference>
<dbReference type="EMBL" id="JAENHL010000006">
    <property type="protein sequence ID" value="MBK1866393.1"/>
    <property type="molecule type" value="Genomic_DNA"/>
</dbReference>
<comment type="caution">
    <text evidence="1">The sequence shown here is derived from an EMBL/GenBank/DDBJ whole genome shotgun (WGS) entry which is preliminary data.</text>
</comment>
<keyword evidence="2" id="KW-1185">Reference proteome</keyword>
<dbReference type="Proteomes" id="UP000616151">
    <property type="component" value="Unassembled WGS sequence"/>
</dbReference>
<name>A0ACC5R1X1_9HYPH</name>
<protein>
    <submittedName>
        <fullName evidence="1">Uncharacterized protein</fullName>
    </submittedName>
</protein>
<gene>
    <name evidence="1" type="ORF">JHL16_08530</name>
</gene>
<accession>A0ACC5R1X1</accession>
<sequence>MSSRTSSTAAIIAALSLLAAGIFPAKAGPAEELDNLLAEIEASVIAGQHTLFGVRNGEYFVTNFDVATLDLDAEQEKLRLKYPSSKTKAKCNYEDLGMESDYAGNSSISLIYEVYETSAAGHEMYTRLADTKQALGVVGRVWDFKSGDREYCNRKAFRIFFKNGKALNINYTDVSF</sequence>
<organism evidence="1 2">
    <name type="scientific">Taklimakanibacter albus</name>
    <dbReference type="NCBI Taxonomy" id="2800327"/>
    <lineage>
        <taxon>Bacteria</taxon>
        <taxon>Pseudomonadati</taxon>
        <taxon>Pseudomonadota</taxon>
        <taxon>Alphaproteobacteria</taxon>
        <taxon>Hyphomicrobiales</taxon>
        <taxon>Aestuariivirgaceae</taxon>
        <taxon>Taklimakanibacter</taxon>
    </lineage>
</organism>